<evidence type="ECO:0000313" key="6">
    <source>
        <dbReference type="EMBL" id="CUO65453.1"/>
    </source>
</evidence>
<dbReference type="Gene3D" id="3.30.2110.10">
    <property type="entry name" value="CbiD-like"/>
    <property type="match status" value="1"/>
</dbReference>
<keyword evidence="1 5" id="KW-0169">Cobalamin biosynthesis</keyword>
<dbReference type="EMBL" id="CYZE01000009">
    <property type="protein sequence ID" value="CUO65453.1"/>
    <property type="molecule type" value="Genomic_DNA"/>
</dbReference>
<dbReference type="RefSeq" id="WP_055657111.1">
    <property type="nucleotide sequence ID" value="NZ_CABIXC010000009.1"/>
</dbReference>
<keyword evidence="4 5" id="KW-0949">S-adenosyl-L-methionine</keyword>
<comment type="similarity">
    <text evidence="5">Belongs to the CbiD family.</text>
</comment>
<comment type="catalytic activity">
    <reaction evidence="5">
        <text>Co-precorrin-5B + S-adenosyl-L-methionine = Co-precorrin-6A + S-adenosyl-L-homocysteine</text>
        <dbReference type="Rhea" id="RHEA:26285"/>
        <dbReference type="ChEBI" id="CHEBI:57856"/>
        <dbReference type="ChEBI" id="CHEBI:59789"/>
        <dbReference type="ChEBI" id="CHEBI:60063"/>
        <dbReference type="ChEBI" id="CHEBI:60064"/>
        <dbReference type="EC" id="2.1.1.195"/>
    </reaction>
</comment>
<dbReference type="InterPro" id="IPR002748">
    <property type="entry name" value="CbiD"/>
</dbReference>
<comment type="function">
    <text evidence="5">Catalyzes the methylation of C-1 in cobalt-precorrin-5B to form cobalt-precorrin-6A.</text>
</comment>
<dbReference type="SUPFAM" id="SSF111342">
    <property type="entry name" value="CbiD-like"/>
    <property type="match status" value="1"/>
</dbReference>
<dbReference type="EC" id="2.1.1.195" evidence="5"/>
<keyword evidence="2 5" id="KW-0489">Methyltransferase</keyword>
<evidence type="ECO:0000256" key="4">
    <source>
        <dbReference type="ARBA" id="ARBA00022691"/>
    </source>
</evidence>
<dbReference type="HAMAP" id="MF_00787">
    <property type="entry name" value="CbiD"/>
    <property type="match status" value="1"/>
</dbReference>
<comment type="pathway">
    <text evidence="5">Cofactor biosynthesis; adenosylcobalamin biosynthesis; cob(II)yrinate a,c-diamide from sirohydrochlorin (anaerobic route): step 6/10.</text>
</comment>
<name>A0A174GSL0_9FIRM</name>
<sequence>MEEKKLRSGFTTGTCAACAAKAAAVMLLQREEVECVQVMTPGGTRAELLLHDAERTEHSAVCAVRKDAGDDPDVTDQALIYASVEYIKDSGDPDMCYRNNHIFLTGGPGVGIVTKPGLACPVGLHAINPVPRKMIFEEVEAVARSAGCEGRLLVRIWIPEGERLALSTFNPKLGIEGGISVLGTSGIVEPMSEAALRATIQLELHMKAVAGQREVILTPGNYGENFLKETLNLSLAQGVQCSNFVQDSVIMAADEGMNGLLFVGHVGKLIKVAGGVGNTHSKYGDRRMEIMWDCARIHCEEMAESDRNRLKDQVLASNTTEEAVIWLEKAGVLKPAMMTAVERMKQYVEEWSGRAVCAEVVTFTNGYGILGMTCGAENMIEAFRIREEANEMQKEQKRE</sequence>
<dbReference type="PANTHER" id="PTHR35863">
    <property type="entry name" value="COBALT-PRECORRIN-5B C(1)-METHYLTRANSFERASE"/>
    <property type="match status" value="1"/>
</dbReference>
<evidence type="ECO:0000313" key="7">
    <source>
        <dbReference type="Proteomes" id="UP000095651"/>
    </source>
</evidence>
<dbReference type="InterPro" id="IPR036074">
    <property type="entry name" value="CbiD_sf"/>
</dbReference>
<evidence type="ECO:0000256" key="5">
    <source>
        <dbReference type="HAMAP-Rule" id="MF_00787"/>
    </source>
</evidence>
<dbReference type="UniPathway" id="UPA00148">
    <property type="reaction ID" value="UER00227"/>
</dbReference>
<dbReference type="AlphaFoldDB" id="A0A174GSL0"/>
<dbReference type="GO" id="GO:0043780">
    <property type="term" value="F:cobalt-precorrin-5B C1-methyltransferase activity"/>
    <property type="evidence" value="ECO:0007669"/>
    <property type="project" value="RHEA"/>
</dbReference>
<dbReference type="Proteomes" id="UP000095651">
    <property type="component" value="Unassembled WGS sequence"/>
</dbReference>
<evidence type="ECO:0000256" key="3">
    <source>
        <dbReference type="ARBA" id="ARBA00022679"/>
    </source>
</evidence>
<reference evidence="6 7" key="1">
    <citation type="submission" date="2015-09" db="EMBL/GenBank/DDBJ databases">
        <authorList>
            <consortium name="Pathogen Informatics"/>
        </authorList>
    </citation>
    <scope>NUCLEOTIDE SEQUENCE [LARGE SCALE GENOMIC DNA]</scope>
    <source>
        <strain evidence="6 7">2789STDY5608850</strain>
    </source>
</reference>
<organism evidence="6 7">
    <name type="scientific">Hungatella hathewayi</name>
    <dbReference type="NCBI Taxonomy" id="154046"/>
    <lineage>
        <taxon>Bacteria</taxon>
        <taxon>Bacillati</taxon>
        <taxon>Bacillota</taxon>
        <taxon>Clostridia</taxon>
        <taxon>Lachnospirales</taxon>
        <taxon>Lachnospiraceae</taxon>
        <taxon>Hungatella</taxon>
    </lineage>
</organism>
<protein>
    <recommendedName>
        <fullName evidence="5">Cobalt-precorrin-5B C(1)-methyltransferase</fullName>
        <ecNumber evidence="5">2.1.1.195</ecNumber>
    </recommendedName>
    <alternativeName>
        <fullName evidence="5">Cobalt-precorrin-6A synthase</fullName>
    </alternativeName>
</protein>
<dbReference type="NCBIfam" id="TIGR00312">
    <property type="entry name" value="cbiD"/>
    <property type="match status" value="1"/>
</dbReference>
<dbReference type="GO" id="GO:0032259">
    <property type="term" value="P:methylation"/>
    <property type="evidence" value="ECO:0007669"/>
    <property type="project" value="UniProtKB-KW"/>
</dbReference>
<dbReference type="PANTHER" id="PTHR35863:SF1">
    <property type="entry name" value="COBALT-PRECORRIN-5B C(1)-METHYLTRANSFERASE"/>
    <property type="match status" value="1"/>
</dbReference>
<evidence type="ECO:0000256" key="2">
    <source>
        <dbReference type="ARBA" id="ARBA00022603"/>
    </source>
</evidence>
<dbReference type="Pfam" id="PF01888">
    <property type="entry name" value="CbiD"/>
    <property type="match status" value="1"/>
</dbReference>
<keyword evidence="3 5" id="KW-0808">Transferase</keyword>
<dbReference type="PIRSF" id="PIRSF026782">
    <property type="entry name" value="CbiD"/>
    <property type="match status" value="1"/>
</dbReference>
<dbReference type="GO" id="GO:0019251">
    <property type="term" value="P:anaerobic cobalamin biosynthetic process"/>
    <property type="evidence" value="ECO:0007669"/>
    <property type="project" value="UniProtKB-UniRule"/>
</dbReference>
<accession>A0A174GSL0</accession>
<gene>
    <name evidence="5" type="primary">cbiD</name>
    <name evidence="6" type="ORF">ERS852407_03505</name>
</gene>
<evidence type="ECO:0000256" key="1">
    <source>
        <dbReference type="ARBA" id="ARBA00022573"/>
    </source>
</evidence>
<proteinExistence type="inferred from homology"/>